<dbReference type="Proteomes" id="UP000253551">
    <property type="component" value="Unassembled WGS sequence"/>
</dbReference>
<feature type="coiled-coil region" evidence="2">
    <location>
        <begin position="41"/>
        <end position="117"/>
    </location>
</feature>
<dbReference type="OrthoDB" id="2263770at2759"/>
<keyword evidence="4" id="KW-1185">Reference proteome</keyword>
<comment type="caution">
    <text evidence="3">The sequence shown here is derived from an EMBL/GenBank/DDBJ whole genome shotgun (WGS) entry which is preliminary data.</text>
</comment>
<dbReference type="AlphaFoldDB" id="A0A367KQ50"/>
<sequence length="157" mass="18093">MDLVNQLTQLSAKLDACSLPHALEAIIRTEKAIEEKTDDHVHTLQQDLEALRHHYTSLENKEKELEQAYQTHIAQKEAQEAQEAQMANQLWQEEQAHQALKQEIEALEAELYELEKEQEPSLEDPTQIDQLYLSIYHGLGVVPKMEHGQVTKFVLSK</sequence>
<dbReference type="Pfam" id="PF08286">
    <property type="entry name" value="Spc24"/>
    <property type="match status" value="1"/>
</dbReference>
<keyword evidence="1" id="KW-0131">Cell cycle</keyword>
<dbReference type="GO" id="GO:0005634">
    <property type="term" value="C:nucleus"/>
    <property type="evidence" value="ECO:0007669"/>
    <property type="project" value="UniProtKB-SubCell"/>
</dbReference>
<evidence type="ECO:0000256" key="2">
    <source>
        <dbReference type="SAM" id="Coils"/>
    </source>
</evidence>
<keyword evidence="2" id="KW-0175">Coiled coil</keyword>
<comment type="similarity">
    <text evidence="1">Belongs to the SPC24 family.</text>
</comment>
<comment type="subcellular location">
    <subcellularLocation>
        <location evidence="1">Nucleus</location>
    </subcellularLocation>
    <subcellularLocation>
        <location evidence="1">Chromosome</location>
        <location evidence="1">Centromere</location>
        <location evidence="1">Kinetochore</location>
    </subcellularLocation>
</comment>
<accession>A0A367KQ50</accession>
<evidence type="ECO:0000313" key="4">
    <source>
        <dbReference type="Proteomes" id="UP000253551"/>
    </source>
</evidence>
<evidence type="ECO:0000313" key="3">
    <source>
        <dbReference type="EMBL" id="RCI04309.1"/>
    </source>
</evidence>
<dbReference type="GO" id="GO:0051301">
    <property type="term" value="P:cell division"/>
    <property type="evidence" value="ECO:0007669"/>
    <property type="project" value="UniProtKB-UniRule"/>
</dbReference>
<comment type="subunit">
    <text evidence="1">Component of the NDC80 complex.</text>
</comment>
<keyword evidence="1" id="KW-0995">Kinetochore</keyword>
<dbReference type="EMBL" id="PJQM01000720">
    <property type="protein sequence ID" value="RCI04309.1"/>
    <property type="molecule type" value="Genomic_DNA"/>
</dbReference>
<keyword evidence="1" id="KW-0137">Centromere</keyword>
<keyword evidence="1" id="KW-0132">Cell division</keyword>
<keyword evidence="1" id="KW-0498">Mitosis</keyword>
<dbReference type="InterPro" id="IPR013252">
    <property type="entry name" value="Ndc80_Spc24"/>
</dbReference>
<organism evidence="3 4">
    <name type="scientific">Rhizopus stolonifer</name>
    <name type="common">Rhizopus nigricans</name>
    <dbReference type="NCBI Taxonomy" id="4846"/>
    <lineage>
        <taxon>Eukaryota</taxon>
        <taxon>Fungi</taxon>
        <taxon>Fungi incertae sedis</taxon>
        <taxon>Mucoromycota</taxon>
        <taxon>Mucoromycotina</taxon>
        <taxon>Mucoromycetes</taxon>
        <taxon>Mucorales</taxon>
        <taxon>Mucorineae</taxon>
        <taxon>Rhizopodaceae</taxon>
        <taxon>Rhizopus</taxon>
    </lineage>
</organism>
<evidence type="ECO:0000256" key="1">
    <source>
        <dbReference type="RuleBase" id="RU368011"/>
    </source>
</evidence>
<gene>
    <name evidence="3" type="ORF">CU098_008660</name>
</gene>
<protein>
    <recommendedName>
        <fullName evidence="1">Kinetochore protein Spc24</fullName>
    </recommendedName>
</protein>
<dbReference type="GO" id="GO:0000776">
    <property type="term" value="C:kinetochore"/>
    <property type="evidence" value="ECO:0007669"/>
    <property type="project" value="UniProtKB-KW"/>
</dbReference>
<name>A0A367KQ50_RHIST</name>
<comment type="function">
    <text evidence="1">Acts as a component of the essential kinetochore-associated NDC80 complex, which is required for chromosome segregation and spindle checkpoint activity.</text>
</comment>
<proteinExistence type="inferred from homology"/>
<reference evidence="3 4" key="1">
    <citation type="journal article" date="2018" name="G3 (Bethesda)">
        <title>Phylogenetic and Phylogenomic Definition of Rhizopus Species.</title>
        <authorList>
            <person name="Gryganskyi A.P."/>
            <person name="Golan J."/>
            <person name="Dolatabadi S."/>
            <person name="Mondo S."/>
            <person name="Robb S."/>
            <person name="Idnurm A."/>
            <person name="Muszewska A."/>
            <person name="Steczkiewicz K."/>
            <person name="Masonjones S."/>
            <person name="Liao H.L."/>
            <person name="Gajdeczka M.T."/>
            <person name="Anike F."/>
            <person name="Vuek A."/>
            <person name="Anishchenko I.M."/>
            <person name="Voigt K."/>
            <person name="de Hoog G.S."/>
            <person name="Smith M.E."/>
            <person name="Heitman J."/>
            <person name="Vilgalys R."/>
            <person name="Stajich J.E."/>
        </authorList>
    </citation>
    <scope>NUCLEOTIDE SEQUENCE [LARGE SCALE GENOMIC DNA]</scope>
    <source>
        <strain evidence="3 4">LSU 92-RS-03</strain>
    </source>
</reference>
<keyword evidence="1" id="KW-0158">Chromosome</keyword>
<keyword evidence="1" id="KW-0539">Nucleus</keyword>